<comment type="caution">
    <text evidence="1">The sequence shown here is derived from an EMBL/GenBank/DDBJ whole genome shotgun (WGS) entry which is preliminary data.</text>
</comment>
<proteinExistence type="predicted"/>
<dbReference type="EMBL" id="JAWHQM010000035">
    <property type="protein sequence ID" value="KAK5633769.1"/>
    <property type="molecule type" value="Genomic_DNA"/>
</dbReference>
<sequence>MREPLVAVGNEEVGIEAIEVDGDLPDSLCAIHQAQNPSSTACFGNRFIGEANAREARHRVEQTDSGAFPGICAVL</sequence>
<organism evidence="1 2">
    <name type="scientific">Xylaria bambusicola</name>
    <dbReference type="NCBI Taxonomy" id="326684"/>
    <lineage>
        <taxon>Eukaryota</taxon>
        <taxon>Fungi</taxon>
        <taxon>Dikarya</taxon>
        <taxon>Ascomycota</taxon>
        <taxon>Pezizomycotina</taxon>
        <taxon>Sordariomycetes</taxon>
        <taxon>Xylariomycetidae</taxon>
        <taxon>Xylariales</taxon>
        <taxon>Xylariaceae</taxon>
        <taxon>Xylaria</taxon>
    </lineage>
</organism>
<keyword evidence="2" id="KW-1185">Reference proteome</keyword>
<evidence type="ECO:0000313" key="1">
    <source>
        <dbReference type="EMBL" id="KAK5633769.1"/>
    </source>
</evidence>
<name>A0AAN7V2N6_9PEZI</name>
<accession>A0AAN7V2N6</accession>
<gene>
    <name evidence="1" type="ORF">RRF57_009483</name>
</gene>
<protein>
    <submittedName>
        <fullName evidence="1">Uncharacterized protein</fullName>
    </submittedName>
</protein>
<dbReference type="AlphaFoldDB" id="A0AAN7V2N6"/>
<reference evidence="1 2" key="1">
    <citation type="submission" date="2023-10" db="EMBL/GenBank/DDBJ databases">
        <title>Draft genome sequence of Xylaria bambusicola isolate GMP-LS, the root and basal stem rot pathogen of sugarcane in Indonesia.</title>
        <authorList>
            <person name="Selvaraj P."/>
            <person name="Muralishankar V."/>
            <person name="Muruganantham S."/>
            <person name="Sp S."/>
            <person name="Haryani S."/>
            <person name="Lau K.J.X."/>
            <person name="Naqvi N.I."/>
        </authorList>
    </citation>
    <scope>NUCLEOTIDE SEQUENCE [LARGE SCALE GENOMIC DNA]</scope>
    <source>
        <strain evidence="1">GMP-LS</strain>
    </source>
</reference>
<evidence type="ECO:0000313" key="2">
    <source>
        <dbReference type="Proteomes" id="UP001305414"/>
    </source>
</evidence>
<dbReference type="Proteomes" id="UP001305414">
    <property type="component" value="Unassembled WGS sequence"/>
</dbReference>